<feature type="domain" description="Pseudouridine synthase RsuA/RluA-like" evidence="1">
    <location>
        <begin position="7"/>
        <end position="144"/>
    </location>
</feature>
<dbReference type="GO" id="GO:0016853">
    <property type="term" value="F:isomerase activity"/>
    <property type="evidence" value="ECO:0007669"/>
    <property type="project" value="UniProtKB-KW"/>
</dbReference>
<dbReference type="PROSITE" id="PS01129">
    <property type="entry name" value="PSI_RLU"/>
    <property type="match status" value="1"/>
</dbReference>
<dbReference type="EMBL" id="JAYMGW010000025">
    <property type="protein sequence ID" value="MEC4266927.1"/>
    <property type="molecule type" value="Genomic_DNA"/>
</dbReference>
<dbReference type="CDD" id="cd02869">
    <property type="entry name" value="PseudoU_synth_RluA_like"/>
    <property type="match status" value="1"/>
</dbReference>
<comment type="caution">
    <text evidence="2">The sequence shown here is derived from an EMBL/GenBank/DDBJ whole genome shotgun (WGS) entry which is preliminary data.</text>
</comment>
<dbReference type="SUPFAM" id="SSF55120">
    <property type="entry name" value="Pseudouridine synthase"/>
    <property type="match status" value="1"/>
</dbReference>
<proteinExistence type="predicted"/>
<keyword evidence="2" id="KW-0413">Isomerase</keyword>
<accession>A0ABU6IUY4</accession>
<reference evidence="2 3" key="1">
    <citation type="submission" date="2024-01" db="EMBL/GenBank/DDBJ databases">
        <title>The strains designed SYSU M86414 and SYSU M84420 isolated from the marine sediment in San Sha City (Hainan Province, China).</title>
        <authorList>
            <person name="Guo D."/>
        </authorList>
    </citation>
    <scope>NUCLEOTIDE SEQUENCE [LARGE SCALE GENOMIC DNA]</scope>
    <source>
        <strain evidence="2 3">SYSU M84420</strain>
    </source>
</reference>
<evidence type="ECO:0000259" key="1">
    <source>
        <dbReference type="Pfam" id="PF00849"/>
    </source>
</evidence>
<protein>
    <submittedName>
        <fullName evidence="2">RluA family pseudouridine synthase</fullName>
        <ecNumber evidence="2">5.4.99.-</ecNumber>
    </submittedName>
</protein>
<sequence length="202" mass="22731">MFEDDYLAVIHKPAGIEVSGNKFMTIANTLPQNLKPSTLSDVTTPQPVHRLDYATTGIVLVGKTSGSIRALNKMFEEKTIAKIYYAVAIGKMKSSGTITSEIDGKPSESDYKVIKSVPSERFGILNLVQLHPKTGRRHQLRKHLFGLGHPILGDKEYTLEDLILKGRGLYLHAYSLEFRHPFTQQNIYIKDEIPEKFGRIFS</sequence>
<name>A0ABU6IUY4_9FLAO</name>
<dbReference type="InterPro" id="IPR050188">
    <property type="entry name" value="RluA_PseudoU_synthase"/>
</dbReference>
<gene>
    <name evidence="2" type="ORF">VOP03_16360</name>
</gene>
<dbReference type="EC" id="5.4.99.-" evidence="2"/>
<organism evidence="2 3">
    <name type="scientific">Flagellimonas halotolerans</name>
    <dbReference type="NCBI Taxonomy" id="3112164"/>
    <lineage>
        <taxon>Bacteria</taxon>
        <taxon>Pseudomonadati</taxon>
        <taxon>Bacteroidota</taxon>
        <taxon>Flavobacteriia</taxon>
        <taxon>Flavobacteriales</taxon>
        <taxon>Flavobacteriaceae</taxon>
        <taxon>Flagellimonas</taxon>
    </lineage>
</organism>
<evidence type="ECO:0000313" key="2">
    <source>
        <dbReference type="EMBL" id="MEC4266927.1"/>
    </source>
</evidence>
<dbReference type="InterPro" id="IPR020103">
    <property type="entry name" value="PsdUridine_synth_cat_dom_sf"/>
</dbReference>
<dbReference type="InterPro" id="IPR006224">
    <property type="entry name" value="PsdUridine_synth_RluA-like_CS"/>
</dbReference>
<dbReference type="Gene3D" id="3.30.2350.10">
    <property type="entry name" value="Pseudouridine synthase"/>
    <property type="match status" value="1"/>
</dbReference>
<dbReference type="InterPro" id="IPR006145">
    <property type="entry name" value="PsdUridine_synth_RsuA/RluA"/>
</dbReference>
<dbReference type="Proteomes" id="UP001355298">
    <property type="component" value="Unassembled WGS sequence"/>
</dbReference>
<evidence type="ECO:0000313" key="3">
    <source>
        <dbReference type="Proteomes" id="UP001355298"/>
    </source>
</evidence>
<dbReference type="RefSeq" id="WP_326280341.1">
    <property type="nucleotide sequence ID" value="NZ_JAYKYV010000025.1"/>
</dbReference>
<keyword evidence="3" id="KW-1185">Reference proteome</keyword>
<dbReference type="Pfam" id="PF00849">
    <property type="entry name" value="PseudoU_synth_2"/>
    <property type="match status" value="1"/>
</dbReference>
<dbReference type="PANTHER" id="PTHR21600">
    <property type="entry name" value="MITOCHONDRIAL RNA PSEUDOURIDINE SYNTHASE"/>
    <property type="match status" value="1"/>
</dbReference>